<dbReference type="EMBL" id="JASJQH010000251">
    <property type="protein sequence ID" value="KAK9765565.1"/>
    <property type="molecule type" value="Genomic_DNA"/>
</dbReference>
<keyword evidence="2" id="KW-1185">Reference proteome</keyword>
<dbReference type="Proteomes" id="UP001479436">
    <property type="component" value="Unassembled WGS sequence"/>
</dbReference>
<comment type="caution">
    <text evidence="1">The sequence shown here is derived from an EMBL/GenBank/DDBJ whole genome shotgun (WGS) entry which is preliminary data.</text>
</comment>
<name>A0ABR2WVS7_9FUNG</name>
<accession>A0ABR2WVS7</accession>
<organism evidence="1 2">
    <name type="scientific">Basidiobolus ranarum</name>
    <dbReference type="NCBI Taxonomy" id="34480"/>
    <lineage>
        <taxon>Eukaryota</taxon>
        <taxon>Fungi</taxon>
        <taxon>Fungi incertae sedis</taxon>
        <taxon>Zoopagomycota</taxon>
        <taxon>Entomophthoromycotina</taxon>
        <taxon>Basidiobolomycetes</taxon>
        <taxon>Basidiobolales</taxon>
        <taxon>Basidiobolaceae</taxon>
        <taxon>Basidiobolus</taxon>
    </lineage>
</organism>
<proteinExistence type="predicted"/>
<protein>
    <submittedName>
        <fullName evidence="1">Uncharacterized protein</fullName>
    </submittedName>
</protein>
<sequence length="74" mass="8392">MFGKLINYWANQFITEKLVSNPGFQRLAAKTHEHVSTISQKGVPFVTDASKRATTFAQTFKENLKSEAEKTKFP</sequence>
<gene>
    <name evidence="1" type="ORF">K7432_005986</name>
</gene>
<evidence type="ECO:0000313" key="1">
    <source>
        <dbReference type="EMBL" id="KAK9765565.1"/>
    </source>
</evidence>
<reference evidence="1 2" key="1">
    <citation type="submission" date="2023-04" db="EMBL/GenBank/DDBJ databases">
        <title>Genome of Basidiobolus ranarum AG-B5.</title>
        <authorList>
            <person name="Stajich J.E."/>
            <person name="Carter-House D."/>
            <person name="Gryganskyi A."/>
        </authorList>
    </citation>
    <scope>NUCLEOTIDE SEQUENCE [LARGE SCALE GENOMIC DNA]</scope>
    <source>
        <strain evidence="1 2">AG-B5</strain>
    </source>
</reference>
<evidence type="ECO:0000313" key="2">
    <source>
        <dbReference type="Proteomes" id="UP001479436"/>
    </source>
</evidence>